<evidence type="ECO:0000256" key="1">
    <source>
        <dbReference type="SAM" id="MobiDB-lite"/>
    </source>
</evidence>
<evidence type="ECO:0000313" key="2">
    <source>
        <dbReference type="EMBL" id="VDD35645.1"/>
    </source>
</evidence>
<reference evidence="2" key="1">
    <citation type="submission" date="2018-11" db="EMBL/GenBank/DDBJ databases">
        <authorList>
            <consortium name="Genoscope - CEA"/>
            <person name="William W."/>
        </authorList>
    </citation>
    <scope>NUCLEOTIDE SEQUENCE</scope>
</reference>
<protein>
    <submittedName>
        <fullName evidence="2">Uncharacterized protein</fullName>
    </submittedName>
</protein>
<dbReference type="EMBL" id="LR031876">
    <property type="protein sequence ID" value="VDD35645.1"/>
    <property type="molecule type" value="Genomic_DNA"/>
</dbReference>
<accession>A0A3P6EQ62</accession>
<dbReference type="Pfam" id="PF07794">
    <property type="entry name" value="DUF1633"/>
    <property type="match status" value="1"/>
</dbReference>
<feature type="region of interest" description="Disordered" evidence="1">
    <location>
        <begin position="43"/>
        <end position="62"/>
    </location>
</feature>
<name>A0A3P6EQ62_BRAOL</name>
<feature type="region of interest" description="Disordered" evidence="1">
    <location>
        <begin position="392"/>
        <end position="421"/>
    </location>
</feature>
<sequence length="447" mass="49729">MGDFDFSRLPRNRAENIVHSGSSLMSDEIRGLIGVPWRGPAYAMPRGTNRPPPVIGGSEDEAERSQEVIATSSIQAQSLDRLARQLVRRSSFCISESASRSRASDIPPLFSIRDSDDEDVPGERRSPVLLSHGSEDEVVAAIRKLCRSSKAALPGPSGSRRESTVRGLVSEGDDPLFAALDDLVSLAGRMRSAGYRFPSLTSPTEKEAYAKVAVASSKVRFLLSFLLEDALRFLFVSFVMEAFNEYVVAMEDRVERWIQDRERRTRTRTRRWRLGKERLRPRISLSLRAGIGSYNIHRASRVARRDVAGRYREILVSLKEKWMNKKKEVSTEIQLQEVVANIDLLNELKDGGLTVDAELARLKEMGKDYEVLVTLAAVSDWSISELDLPQVSEDSVDQAGGSSVPDGVCSNMASRRPTFRESERIRNRAGGVSAERIRSGDVSEALT</sequence>
<gene>
    <name evidence="2" type="ORF">BOLC7T41205H</name>
</gene>
<organism evidence="2">
    <name type="scientific">Brassica oleracea</name>
    <name type="common">Wild cabbage</name>
    <dbReference type="NCBI Taxonomy" id="3712"/>
    <lineage>
        <taxon>Eukaryota</taxon>
        <taxon>Viridiplantae</taxon>
        <taxon>Streptophyta</taxon>
        <taxon>Embryophyta</taxon>
        <taxon>Tracheophyta</taxon>
        <taxon>Spermatophyta</taxon>
        <taxon>Magnoliopsida</taxon>
        <taxon>eudicotyledons</taxon>
        <taxon>Gunneridae</taxon>
        <taxon>Pentapetalae</taxon>
        <taxon>rosids</taxon>
        <taxon>malvids</taxon>
        <taxon>Brassicales</taxon>
        <taxon>Brassicaceae</taxon>
        <taxon>Brassiceae</taxon>
        <taxon>Brassica</taxon>
    </lineage>
</organism>
<feature type="region of interest" description="Disordered" evidence="1">
    <location>
        <begin position="106"/>
        <end position="128"/>
    </location>
</feature>
<dbReference type="InterPro" id="IPR012436">
    <property type="entry name" value="DUF1633"/>
</dbReference>
<dbReference type="AlphaFoldDB" id="A0A3P6EQ62"/>
<proteinExistence type="predicted"/>